<organism evidence="2 3">
    <name type="scientific">Rubellicoccus peritrichatus</name>
    <dbReference type="NCBI Taxonomy" id="3080537"/>
    <lineage>
        <taxon>Bacteria</taxon>
        <taxon>Pseudomonadati</taxon>
        <taxon>Verrucomicrobiota</taxon>
        <taxon>Opitutia</taxon>
        <taxon>Puniceicoccales</taxon>
        <taxon>Cerasicoccaceae</taxon>
        <taxon>Rubellicoccus</taxon>
    </lineage>
</organism>
<evidence type="ECO:0000256" key="1">
    <source>
        <dbReference type="SAM" id="MobiDB-lite"/>
    </source>
</evidence>
<name>A0AAQ3QTY7_9BACT</name>
<reference evidence="2 3" key="1">
    <citation type="submission" date="2023-10" db="EMBL/GenBank/DDBJ databases">
        <title>Rubellicoccus peritrichatus gen. nov., sp. nov., isolated from an algae of coral reef tank.</title>
        <authorList>
            <person name="Luo J."/>
        </authorList>
    </citation>
    <scope>NUCLEOTIDE SEQUENCE [LARGE SCALE GENOMIC DNA]</scope>
    <source>
        <strain evidence="2 3">CR14</strain>
    </source>
</reference>
<proteinExistence type="predicted"/>
<dbReference type="RefSeq" id="WP_317831327.1">
    <property type="nucleotide sequence ID" value="NZ_CP136920.1"/>
</dbReference>
<evidence type="ECO:0000313" key="2">
    <source>
        <dbReference type="EMBL" id="WOO39435.1"/>
    </source>
</evidence>
<feature type="region of interest" description="Disordered" evidence="1">
    <location>
        <begin position="1"/>
        <end position="101"/>
    </location>
</feature>
<gene>
    <name evidence="2" type="ORF">RZN69_12495</name>
</gene>
<sequence>MQPASPRKPAKKKSEPVRPQAPAAPVSQVQERKEQGGPRPISAKSEPKASVAVEQSKSDVSKDEKKPTEDEAPAKTNSGTTRKFFPRSEEFEKAKQSIPAETHKRLSDLLRADFKYLEEIGE</sequence>
<feature type="compositionally biased region" description="Basic and acidic residues" evidence="1">
    <location>
        <begin position="86"/>
        <end position="101"/>
    </location>
</feature>
<dbReference type="KEGG" id="puo:RZN69_12495"/>
<dbReference type="Proteomes" id="UP001304300">
    <property type="component" value="Chromosome"/>
</dbReference>
<feature type="compositionally biased region" description="Basic and acidic residues" evidence="1">
    <location>
        <begin position="56"/>
        <end position="73"/>
    </location>
</feature>
<dbReference type="EMBL" id="CP136920">
    <property type="protein sequence ID" value="WOO39435.1"/>
    <property type="molecule type" value="Genomic_DNA"/>
</dbReference>
<dbReference type="AlphaFoldDB" id="A0AAQ3QTY7"/>
<keyword evidence="3" id="KW-1185">Reference proteome</keyword>
<accession>A0AAQ3QTY7</accession>
<protein>
    <submittedName>
        <fullName evidence="2">Uncharacterized protein</fullName>
    </submittedName>
</protein>
<evidence type="ECO:0000313" key="3">
    <source>
        <dbReference type="Proteomes" id="UP001304300"/>
    </source>
</evidence>